<proteinExistence type="inferred from homology"/>
<evidence type="ECO:0000256" key="7">
    <source>
        <dbReference type="ARBA" id="ARBA00055604"/>
    </source>
</evidence>
<evidence type="ECO:0000313" key="13">
    <source>
        <dbReference type="Proteomes" id="UP000480185"/>
    </source>
</evidence>
<dbReference type="FunFam" id="1.10.600.10:FF:000014">
    <property type="entry name" value="Heptaprenyl diphosphate synthase component II"/>
    <property type="match status" value="1"/>
</dbReference>
<dbReference type="PANTHER" id="PTHR12001:SF69">
    <property type="entry name" value="ALL TRANS-POLYPRENYL-DIPHOSPHATE SYNTHASE PDSS1"/>
    <property type="match status" value="1"/>
</dbReference>
<dbReference type="PROSITE" id="PS00723">
    <property type="entry name" value="POLYPRENYL_SYNTHASE_1"/>
    <property type="match status" value="1"/>
</dbReference>
<dbReference type="PANTHER" id="PTHR12001">
    <property type="entry name" value="GERANYLGERANYL PYROPHOSPHATE SYNTHASE"/>
    <property type="match status" value="1"/>
</dbReference>
<dbReference type="Pfam" id="PF00348">
    <property type="entry name" value="polyprenyl_synt"/>
    <property type="match status" value="1"/>
</dbReference>
<keyword evidence="3 11" id="KW-0808">Transferase</keyword>
<dbReference type="InterPro" id="IPR008949">
    <property type="entry name" value="Isoprenoid_synthase_dom_sf"/>
</dbReference>
<dbReference type="Proteomes" id="UP000480185">
    <property type="component" value="Unassembled WGS sequence"/>
</dbReference>
<dbReference type="SFLD" id="SFLDS00005">
    <property type="entry name" value="Isoprenoid_Synthase_Type_I"/>
    <property type="match status" value="1"/>
</dbReference>
<dbReference type="EC" id="2.5.1.30" evidence="9"/>
<comment type="similarity">
    <text evidence="2 11">Belongs to the FPP/GGPP synthase family.</text>
</comment>
<comment type="caution">
    <text evidence="12">The sequence shown here is derived from an EMBL/GenBank/DDBJ whole genome shotgun (WGS) entry which is preliminary data.</text>
</comment>
<dbReference type="SUPFAM" id="SSF48576">
    <property type="entry name" value="Terpenoid synthases"/>
    <property type="match status" value="1"/>
</dbReference>
<evidence type="ECO:0000256" key="2">
    <source>
        <dbReference type="ARBA" id="ARBA00006706"/>
    </source>
</evidence>
<dbReference type="PROSITE" id="PS00444">
    <property type="entry name" value="POLYPRENYL_SYNTHASE_2"/>
    <property type="match status" value="1"/>
</dbReference>
<dbReference type="InterPro" id="IPR000092">
    <property type="entry name" value="Polyprenyl_synt"/>
</dbReference>
<protein>
    <recommendedName>
        <fullName evidence="10">Heptaprenyl diphosphate synthase component 2</fullName>
        <ecNumber evidence="9">2.5.1.30</ecNumber>
    </recommendedName>
</protein>
<keyword evidence="13" id="KW-1185">Reference proteome</keyword>
<dbReference type="Gene3D" id="1.10.600.10">
    <property type="entry name" value="Farnesyl Diphosphate Synthase"/>
    <property type="match status" value="1"/>
</dbReference>
<dbReference type="GO" id="GO:0046872">
    <property type="term" value="F:metal ion binding"/>
    <property type="evidence" value="ECO:0007669"/>
    <property type="project" value="UniProtKB-KW"/>
</dbReference>
<dbReference type="GO" id="GO:0008299">
    <property type="term" value="P:isoprenoid biosynthetic process"/>
    <property type="evidence" value="ECO:0007669"/>
    <property type="project" value="InterPro"/>
</dbReference>
<dbReference type="CDD" id="cd00685">
    <property type="entry name" value="Trans_IPPS_HT"/>
    <property type="match status" value="1"/>
</dbReference>
<evidence type="ECO:0000256" key="1">
    <source>
        <dbReference type="ARBA" id="ARBA00001946"/>
    </source>
</evidence>
<evidence type="ECO:0000256" key="6">
    <source>
        <dbReference type="ARBA" id="ARBA00050780"/>
    </source>
</evidence>
<dbReference type="NCBIfam" id="TIGR02748">
    <property type="entry name" value="GerC3_HepT"/>
    <property type="match status" value="1"/>
</dbReference>
<evidence type="ECO:0000256" key="9">
    <source>
        <dbReference type="ARBA" id="ARBA00066444"/>
    </source>
</evidence>
<evidence type="ECO:0000256" key="4">
    <source>
        <dbReference type="ARBA" id="ARBA00022723"/>
    </source>
</evidence>
<keyword evidence="5" id="KW-0460">Magnesium</keyword>
<dbReference type="AlphaFoldDB" id="A0A6G1X672"/>
<gene>
    <name evidence="12" type="primary">hepT</name>
    <name evidence="12" type="ORF">GH754_08690</name>
</gene>
<comment type="subunit">
    <text evidence="8">Heterodimer of component I and II.</text>
</comment>
<comment type="catalytic activity">
    <reaction evidence="6">
        <text>4 isopentenyl diphosphate + (2E,6E)-farnesyl diphosphate = all-trans-heptaprenyl diphosphate + 4 diphosphate</text>
        <dbReference type="Rhea" id="RHEA:27794"/>
        <dbReference type="ChEBI" id="CHEBI:33019"/>
        <dbReference type="ChEBI" id="CHEBI:58206"/>
        <dbReference type="ChEBI" id="CHEBI:128769"/>
        <dbReference type="ChEBI" id="CHEBI:175763"/>
        <dbReference type="EC" id="2.5.1.30"/>
    </reaction>
</comment>
<evidence type="ECO:0000313" key="12">
    <source>
        <dbReference type="EMBL" id="MRG86405.1"/>
    </source>
</evidence>
<evidence type="ECO:0000256" key="8">
    <source>
        <dbReference type="ARBA" id="ARBA00065985"/>
    </source>
</evidence>
<evidence type="ECO:0000256" key="3">
    <source>
        <dbReference type="ARBA" id="ARBA00022679"/>
    </source>
</evidence>
<sequence>MKLSTSYQFITKDLNKIESELLSIVQADHPVLRAASTQLLKAGGKRIRPVFVLLAAKFGHYDFDKIKHVATSFELLHMASLVHDDVIDNAHIRRGRETINAKWDNRVSMYTGDYMFAQALESLSSIDDPKAHQILSKTMVELCRGEIEQLKDQYNLNQNLRTYLRRIKRKTALLIASSCHLGAIVSKVDAPYEKALLRYGYYIGMSYQIIDDILDFTATPEKLGKPAGSDLFQGNITLPVLYMLQEGDFKQRLEKGFEKSHYYNDFELLSEIVQEIKHSHVIEESYRVSEMYLQKAYKELEIFPNNKAKKAMMEIAKYIGRRSF</sequence>
<name>A0A6G1X672_9BACI</name>
<evidence type="ECO:0000256" key="10">
    <source>
        <dbReference type="ARBA" id="ARBA00070472"/>
    </source>
</evidence>
<dbReference type="EMBL" id="WJNH01000005">
    <property type="protein sequence ID" value="MRG86405.1"/>
    <property type="molecule type" value="Genomic_DNA"/>
</dbReference>
<evidence type="ECO:0000256" key="5">
    <source>
        <dbReference type="ARBA" id="ARBA00022842"/>
    </source>
</evidence>
<keyword evidence="4" id="KW-0479">Metal-binding</keyword>
<dbReference type="InterPro" id="IPR014119">
    <property type="entry name" value="GerC3_HepT"/>
</dbReference>
<comment type="cofactor">
    <cofactor evidence="1">
        <name>Mg(2+)</name>
        <dbReference type="ChEBI" id="CHEBI:18420"/>
    </cofactor>
</comment>
<reference evidence="12 13" key="1">
    <citation type="submission" date="2019-11" db="EMBL/GenBank/DDBJ databases">
        <authorList>
            <person name="Li J."/>
        </authorList>
    </citation>
    <scope>NUCLEOTIDE SEQUENCE [LARGE SCALE GENOMIC DNA]</scope>
    <source>
        <strain evidence="12 13">J4</strain>
    </source>
</reference>
<dbReference type="GO" id="GO:0000010">
    <property type="term" value="F:heptaprenyl diphosphate synthase activity"/>
    <property type="evidence" value="ECO:0007669"/>
    <property type="project" value="UniProtKB-EC"/>
</dbReference>
<dbReference type="RefSeq" id="WP_153728327.1">
    <property type="nucleotide sequence ID" value="NZ_WJNH01000005.1"/>
</dbReference>
<dbReference type="OrthoDB" id="9805316at2"/>
<evidence type="ECO:0000256" key="11">
    <source>
        <dbReference type="RuleBase" id="RU004466"/>
    </source>
</evidence>
<accession>A0A6G1X672</accession>
<organism evidence="12 13">
    <name type="scientific">Salinibacillus xinjiangensis</name>
    <dbReference type="NCBI Taxonomy" id="1229268"/>
    <lineage>
        <taxon>Bacteria</taxon>
        <taxon>Bacillati</taxon>
        <taxon>Bacillota</taxon>
        <taxon>Bacilli</taxon>
        <taxon>Bacillales</taxon>
        <taxon>Bacillaceae</taxon>
        <taxon>Salinibacillus</taxon>
    </lineage>
</organism>
<dbReference type="InterPro" id="IPR033749">
    <property type="entry name" value="Polyprenyl_synt_CS"/>
</dbReference>
<comment type="function">
    <text evidence="7">Supplies heptaprenyl diphosphate, the precursor for the side chain of the isoprenoid quinone menaquinone-7 (MQ-7).</text>
</comment>